<name>A0A6N8JJ77_9BACT</name>
<reference evidence="3 4" key="1">
    <citation type="submission" date="2019-12" db="EMBL/GenBank/DDBJ databases">
        <title>The draft genomic sequence of strain Chitinophaga oryziterrae JCM 16595.</title>
        <authorList>
            <person name="Zhang X."/>
        </authorList>
    </citation>
    <scope>NUCLEOTIDE SEQUENCE [LARGE SCALE GENOMIC DNA]</scope>
    <source>
        <strain evidence="3 4">JCM 16595</strain>
    </source>
</reference>
<feature type="signal peptide" evidence="1">
    <location>
        <begin position="1"/>
        <end position="20"/>
    </location>
</feature>
<keyword evidence="1" id="KW-0732">Signal</keyword>
<evidence type="ECO:0000313" key="4">
    <source>
        <dbReference type="Proteomes" id="UP000468388"/>
    </source>
</evidence>
<dbReference type="RefSeq" id="WP_157303234.1">
    <property type="nucleotide sequence ID" value="NZ_BAAAZB010000036.1"/>
</dbReference>
<dbReference type="InterPro" id="IPR000326">
    <property type="entry name" value="PAP2/HPO"/>
</dbReference>
<evidence type="ECO:0000259" key="2">
    <source>
        <dbReference type="SMART" id="SM00014"/>
    </source>
</evidence>
<dbReference type="Proteomes" id="UP000468388">
    <property type="component" value="Unassembled WGS sequence"/>
</dbReference>
<dbReference type="SMART" id="SM00014">
    <property type="entry name" value="acidPPc"/>
    <property type="match status" value="1"/>
</dbReference>
<gene>
    <name evidence="3" type="ORF">GO495_27845</name>
</gene>
<comment type="caution">
    <text evidence="3">The sequence shown here is derived from an EMBL/GenBank/DDBJ whole genome shotgun (WGS) entry which is preliminary data.</text>
</comment>
<feature type="domain" description="Phosphatidic acid phosphatase type 2/haloperoxidase" evidence="2">
    <location>
        <begin position="137"/>
        <end position="238"/>
    </location>
</feature>
<dbReference type="CDD" id="cd03394">
    <property type="entry name" value="PAP2_like_5"/>
    <property type="match status" value="1"/>
</dbReference>
<protein>
    <submittedName>
        <fullName evidence="3">Phosphatase PAP2 family protein</fullName>
    </submittedName>
</protein>
<feature type="chain" id="PRO_5026817739" evidence="1">
    <location>
        <begin position="21"/>
        <end position="279"/>
    </location>
</feature>
<dbReference type="EMBL" id="WRXO01000011">
    <property type="protein sequence ID" value="MVT44439.1"/>
    <property type="molecule type" value="Genomic_DNA"/>
</dbReference>
<evidence type="ECO:0000313" key="3">
    <source>
        <dbReference type="EMBL" id="MVT44439.1"/>
    </source>
</evidence>
<dbReference type="Gene3D" id="1.20.144.10">
    <property type="entry name" value="Phosphatidic acid phosphatase type 2/haloperoxidase"/>
    <property type="match status" value="1"/>
</dbReference>
<evidence type="ECO:0000256" key="1">
    <source>
        <dbReference type="SAM" id="SignalP"/>
    </source>
</evidence>
<organism evidence="3 4">
    <name type="scientific">Chitinophaga oryziterrae</name>
    <dbReference type="NCBI Taxonomy" id="1031224"/>
    <lineage>
        <taxon>Bacteria</taxon>
        <taxon>Pseudomonadati</taxon>
        <taxon>Bacteroidota</taxon>
        <taxon>Chitinophagia</taxon>
        <taxon>Chitinophagales</taxon>
        <taxon>Chitinophagaceae</taxon>
        <taxon>Chitinophaga</taxon>
    </lineage>
</organism>
<sequence>MKILSYTLCLQLFILNSAIASSLPADTTLPPTIDTSYIHAGPVIDTNLFRTRPAAVKDYRPTVAGMTVPILFISYGFWALKNPTLQSLNHSTKAELREDHPNFSTHIDNYLEYAPALGVYALNLAGIHGEHNFRDRTMILGISTLLMSGTVGILKNSTHVLRPDGSSYNSFPSGHTATAFMGAEFMRMEYKDVSPWYGVAGYAAAATTGALRMYNNRHWLSDVVTGAGIGILSTKAAYFLYPKLQKVFAPKSSMNVMVMPNYNAEWKTFGLGLVLLPKK</sequence>
<dbReference type="Pfam" id="PF01569">
    <property type="entry name" value="PAP2"/>
    <property type="match status" value="1"/>
</dbReference>
<dbReference type="AlphaFoldDB" id="A0A6N8JJ77"/>
<dbReference type="SUPFAM" id="SSF48317">
    <property type="entry name" value="Acid phosphatase/Vanadium-dependent haloperoxidase"/>
    <property type="match status" value="1"/>
</dbReference>
<keyword evidence="4" id="KW-1185">Reference proteome</keyword>
<dbReference type="InterPro" id="IPR036938">
    <property type="entry name" value="PAP2/HPO_sf"/>
</dbReference>
<accession>A0A6N8JJ77</accession>
<proteinExistence type="predicted"/>
<dbReference type="OrthoDB" id="9773582at2"/>